<dbReference type="Pfam" id="PF03692">
    <property type="entry name" value="CxxCxxCC"/>
    <property type="match status" value="1"/>
</dbReference>
<organism evidence="1 2">
    <name type="scientific">Sulfurifustis variabilis</name>
    <dbReference type="NCBI Taxonomy" id="1675686"/>
    <lineage>
        <taxon>Bacteria</taxon>
        <taxon>Pseudomonadati</taxon>
        <taxon>Pseudomonadota</taxon>
        <taxon>Gammaproteobacteria</taxon>
        <taxon>Acidiferrobacterales</taxon>
        <taxon>Acidiferrobacteraceae</taxon>
        <taxon>Sulfurifustis</taxon>
    </lineage>
</organism>
<dbReference type="RefSeq" id="WP_096462435.1">
    <property type="nucleotide sequence ID" value="NZ_AP014936.1"/>
</dbReference>
<dbReference type="PANTHER" id="PTHR35866:SF1">
    <property type="entry name" value="YKGJ FAMILY CYSTEINE CLUSTER PROTEIN"/>
    <property type="match status" value="1"/>
</dbReference>
<gene>
    <name evidence="1" type="ORF">SVA_3571</name>
</gene>
<dbReference type="GO" id="GO:0032259">
    <property type="term" value="P:methylation"/>
    <property type="evidence" value="ECO:0007669"/>
    <property type="project" value="UniProtKB-KW"/>
</dbReference>
<dbReference type="GO" id="GO:0008168">
    <property type="term" value="F:methyltransferase activity"/>
    <property type="evidence" value="ECO:0007669"/>
    <property type="project" value="UniProtKB-KW"/>
</dbReference>
<keyword evidence="1" id="KW-0489">Methyltransferase</keyword>
<dbReference type="KEGG" id="sva:SVA_3571"/>
<evidence type="ECO:0000313" key="1">
    <source>
        <dbReference type="EMBL" id="BAU50107.1"/>
    </source>
</evidence>
<name>A0A1B4VGW6_9GAMM</name>
<dbReference type="AlphaFoldDB" id="A0A1B4VGW6"/>
<dbReference type="OrthoDB" id="9810361at2"/>
<keyword evidence="1" id="KW-0808">Transferase</keyword>
<evidence type="ECO:0000313" key="2">
    <source>
        <dbReference type="Proteomes" id="UP000218899"/>
    </source>
</evidence>
<reference evidence="1 2" key="1">
    <citation type="submission" date="2015-08" db="EMBL/GenBank/DDBJ databases">
        <title>Complete genome sequence of Sulfurifustis variabilis.</title>
        <authorList>
            <person name="Miura A."/>
            <person name="Kojima H."/>
            <person name="Fukui M."/>
        </authorList>
    </citation>
    <scope>NUCLEOTIDE SEQUENCE [LARGE SCALE GENOMIC DNA]</scope>
    <source>
        <strain evidence="2">skN76</strain>
    </source>
</reference>
<protein>
    <submittedName>
        <fullName evidence="1">50S rRNA methyltransferase</fullName>
    </submittedName>
</protein>
<sequence length="300" mass="34355">MSQEFSDRGVHDPRPSSPVVPVKLTLDSTIQFQCRKGIACFNKCCESIDIMLTPYDVLRLKTRLGMSSQEFLARHTTLFDMDAHGMPGLKMKTREGSTACQFLTPEGCGVYEDRPAACRYYALGLTSMRAVGSPNEEDFYFVVKEEHCLGHFEPRTLTVREYRAEQGVDLYDEMTRQWRQIVLKKRSSGPTVGRPTDRSFDLFFQASYDLDGFRGFVTSEGFVETYDVDPALMQKLGSDDVELMKFAFRFLKQALFGENTIPVRPDALEKRMQRRQRRLDAMRAAARTELEAEADRPDEN</sequence>
<proteinExistence type="predicted"/>
<dbReference type="EMBL" id="AP014936">
    <property type="protein sequence ID" value="BAU50107.1"/>
    <property type="molecule type" value="Genomic_DNA"/>
</dbReference>
<accession>A0A1B4VGW6</accession>
<dbReference type="InterPro" id="IPR005358">
    <property type="entry name" value="Puta_zinc/iron-chelating_dom"/>
</dbReference>
<dbReference type="Proteomes" id="UP000218899">
    <property type="component" value="Chromosome"/>
</dbReference>
<dbReference type="PANTHER" id="PTHR35866">
    <property type="entry name" value="PUTATIVE-RELATED"/>
    <property type="match status" value="1"/>
</dbReference>
<keyword evidence="2" id="KW-1185">Reference proteome</keyword>